<dbReference type="Proteomes" id="UP000242329">
    <property type="component" value="Unassembled WGS sequence"/>
</dbReference>
<proteinExistence type="predicted"/>
<name>A0A1M5MUJ8_9FIRM</name>
<gene>
    <name evidence="1" type="ORF">SAMN02745221_01027</name>
</gene>
<sequence length="57" mass="6481">MVIKCPVCKGLQVGKVGSDQYYCWNCFLEFNYNKGRVNLYQVEEDGSLLAIDSSELL</sequence>
<evidence type="ECO:0000313" key="1">
    <source>
        <dbReference type="EMBL" id="SHG81050.1"/>
    </source>
</evidence>
<accession>A0A1M5MUJ8</accession>
<evidence type="ECO:0000313" key="2">
    <source>
        <dbReference type="Proteomes" id="UP000242329"/>
    </source>
</evidence>
<keyword evidence="2" id="KW-1185">Reference proteome</keyword>
<dbReference type="STRING" id="1123382.SAMN02745221_01027"/>
<dbReference type="AlphaFoldDB" id="A0A1M5MUJ8"/>
<dbReference type="EMBL" id="FQWY01000013">
    <property type="protein sequence ID" value="SHG81050.1"/>
    <property type="molecule type" value="Genomic_DNA"/>
</dbReference>
<protein>
    <submittedName>
        <fullName evidence="1">Uncharacterized protein</fullName>
    </submittedName>
</protein>
<dbReference type="RefSeq" id="WP_200774207.1">
    <property type="nucleotide sequence ID" value="NZ_FQWY01000013.1"/>
</dbReference>
<reference evidence="2" key="1">
    <citation type="submission" date="2016-11" db="EMBL/GenBank/DDBJ databases">
        <authorList>
            <person name="Varghese N."/>
            <person name="Submissions S."/>
        </authorList>
    </citation>
    <scope>NUCLEOTIDE SEQUENCE [LARGE SCALE GENOMIC DNA]</scope>
    <source>
        <strain evidence="2">DSM 11003</strain>
    </source>
</reference>
<organism evidence="1 2">
    <name type="scientific">Thermosyntropha lipolytica DSM 11003</name>
    <dbReference type="NCBI Taxonomy" id="1123382"/>
    <lineage>
        <taxon>Bacteria</taxon>
        <taxon>Bacillati</taxon>
        <taxon>Bacillota</taxon>
        <taxon>Clostridia</taxon>
        <taxon>Eubacteriales</taxon>
        <taxon>Syntrophomonadaceae</taxon>
        <taxon>Thermosyntropha</taxon>
    </lineage>
</organism>